<dbReference type="GeneID" id="10600302"/>
<dbReference type="Pfam" id="PF09341">
    <property type="entry name" value="Pcc1"/>
    <property type="match status" value="1"/>
</dbReference>
<proteinExistence type="inferred from homology"/>
<evidence type="ECO:0000313" key="5">
    <source>
        <dbReference type="Proteomes" id="UP000474054"/>
    </source>
</evidence>
<evidence type="ECO:0008006" key="6">
    <source>
        <dbReference type="Google" id="ProtNLM"/>
    </source>
</evidence>
<reference evidence="3 4" key="2">
    <citation type="submission" date="2019-10" db="EMBL/GenBank/DDBJ databases">
        <title>Genome Sequences from Six Type Strain Members of the Archaeal Family Sulfolobaceae: Acidianus ambivalens, Acidianus infernus, Metallosphaera prunae, Stygiolobus azoricus, Sulfolobus metallicus, and Sulfurisphaera ohwakuensis.</title>
        <authorList>
            <person name="Counts J.A."/>
            <person name="Kelly R.M."/>
        </authorList>
    </citation>
    <scope>NUCLEOTIDE SEQUENCE [LARGE SCALE GENOMIC DNA]</scope>
    <source>
        <strain evidence="3 4">LEI 10</strain>
    </source>
</reference>
<name>A0A650CXM3_ACIAM</name>
<comment type="similarity">
    <text evidence="1">Belongs to the CTAG/PCC1 family.</text>
</comment>
<sequence length="81" mass="9450">MISITISINEIPEDIREIARKAILLEKIDEKYVKIDDPLTIRIKAETISRGRAIMNSYIFWLYTILRTLEEVDKSGRKNSP</sequence>
<evidence type="ECO:0000313" key="3">
    <source>
        <dbReference type="EMBL" id="QGR22619.1"/>
    </source>
</evidence>
<evidence type="ECO:0000313" key="2">
    <source>
        <dbReference type="EMBL" id="MQL54830.1"/>
    </source>
</evidence>
<dbReference type="AlphaFoldDB" id="A0A650CXM3"/>
<dbReference type="KEGG" id="aamb:D1866_12050"/>
<reference evidence="2 5" key="1">
    <citation type="submission" date="2019-10" db="EMBL/GenBank/DDBJ databases">
        <title>Comparative genomics of sulfur disproportionating microorganisms.</title>
        <authorList>
            <person name="Ward L.M."/>
            <person name="Bertran E."/>
            <person name="Johnston D."/>
        </authorList>
    </citation>
    <scope>NUCLEOTIDE SEQUENCE [LARGE SCALE GENOMIC DNA]</scope>
    <source>
        <strain evidence="2 5">DSM 3772</strain>
    </source>
</reference>
<dbReference type="NCBIfam" id="NF011470">
    <property type="entry name" value="PRK14887.1"/>
    <property type="match status" value="1"/>
</dbReference>
<dbReference type="EMBL" id="CP045482">
    <property type="protein sequence ID" value="QGR22619.1"/>
    <property type="molecule type" value="Genomic_DNA"/>
</dbReference>
<dbReference type="RefSeq" id="WP_013775636.1">
    <property type="nucleotide sequence ID" value="NZ_CP045482.1"/>
</dbReference>
<dbReference type="InterPro" id="IPR015419">
    <property type="entry name" value="CTAG/Pcc1"/>
</dbReference>
<accession>A0A650CXM3</accession>
<gene>
    <name evidence="3" type="ORF">D1866_12050</name>
    <name evidence="2" type="ORF">GFB69_03490</name>
</gene>
<evidence type="ECO:0000313" key="4">
    <source>
        <dbReference type="Proteomes" id="UP000426328"/>
    </source>
</evidence>
<protein>
    <recommendedName>
        <fullName evidence="6">KEOPS complex Pcc1-like subunit</fullName>
    </recommendedName>
</protein>
<dbReference type="EMBL" id="WHYS01000001">
    <property type="protein sequence ID" value="MQL54830.1"/>
    <property type="molecule type" value="Genomic_DNA"/>
</dbReference>
<dbReference type="Proteomes" id="UP000474054">
    <property type="component" value="Unassembled WGS sequence"/>
</dbReference>
<evidence type="ECO:0000256" key="1">
    <source>
        <dbReference type="ARBA" id="ARBA00007073"/>
    </source>
</evidence>
<dbReference type="Proteomes" id="UP000426328">
    <property type="component" value="Chromosome"/>
</dbReference>
<keyword evidence="4" id="KW-1185">Reference proteome</keyword>
<dbReference type="Gene3D" id="3.30.310.50">
    <property type="entry name" value="Alpha-D-phosphohexomutase, C-terminal domain"/>
    <property type="match status" value="1"/>
</dbReference>
<organism evidence="3 4">
    <name type="scientific">Acidianus ambivalens</name>
    <name type="common">Desulfurolobus ambivalens</name>
    <dbReference type="NCBI Taxonomy" id="2283"/>
    <lineage>
        <taxon>Archaea</taxon>
        <taxon>Thermoproteota</taxon>
        <taxon>Thermoprotei</taxon>
        <taxon>Sulfolobales</taxon>
        <taxon>Sulfolobaceae</taxon>
        <taxon>Acidianus</taxon>
    </lineage>
</organism>